<evidence type="ECO:0000313" key="1">
    <source>
        <dbReference type="EMBL" id="KAF9884207.1"/>
    </source>
</evidence>
<reference evidence="1" key="2">
    <citation type="submission" date="2020-02" db="EMBL/GenBank/DDBJ databases">
        <authorList>
            <person name="Gilchrist C.L.M."/>
            <person name="Chooi Y.-H."/>
        </authorList>
    </citation>
    <scope>NUCLEOTIDE SEQUENCE</scope>
    <source>
        <strain evidence="1">MST-FP2251</strain>
    </source>
</reference>
<protein>
    <submittedName>
        <fullName evidence="1">Uncharacterized protein</fullName>
    </submittedName>
</protein>
<dbReference type="AlphaFoldDB" id="A0AAD4CEF3"/>
<dbReference type="EMBL" id="VCAU01000130">
    <property type="protein sequence ID" value="KAF9884207.1"/>
    <property type="molecule type" value="Genomic_DNA"/>
</dbReference>
<dbReference type="Proteomes" id="UP001194746">
    <property type="component" value="Unassembled WGS sequence"/>
</dbReference>
<gene>
    <name evidence="1" type="ORF">FE257_002198</name>
</gene>
<sequence length="277" mass="29470">MSTVAVTRMTIYNNQATSSGAPRNNFGTRISPSRILSSSPSIPITTVGLGLKKTSSSGGPYAAPITSPPATLSVMGADTTSKLSSLSSEITSLIPVLKANPTSPVLDMNTLDHISHVNNDIEHLISDLGGQPSPLGCGSNNGKGFLYGTVDKLSCMGASLKKITEGIRTNDMDVIDDGLVSSIIFDAPTHVRFGFSGQTSNADPFFYSGHYESKFCTNPASAGGDFKSCTGFDTHPTHITTIFIYKPSPIWSLKRIIANVNYPSIVSNFKTRRNTRL</sequence>
<keyword evidence="2" id="KW-1185">Reference proteome</keyword>
<name>A0AAD4CEF3_ASPNN</name>
<reference evidence="1" key="1">
    <citation type="journal article" date="2019" name="Beilstein J. Org. Chem.">
        <title>Nanangenines: drimane sesquiterpenoids as the dominant metabolite cohort of a novel Australian fungus, Aspergillus nanangensis.</title>
        <authorList>
            <person name="Lacey H.J."/>
            <person name="Gilchrist C.L.M."/>
            <person name="Crombie A."/>
            <person name="Kalaitzis J.A."/>
            <person name="Vuong D."/>
            <person name="Rutledge P.J."/>
            <person name="Turner P."/>
            <person name="Pitt J.I."/>
            <person name="Lacey E."/>
            <person name="Chooi Y.H."/>
            <person name="Piggott A.M."/>
        </authorList>
    </citation>
    <scope>NUCLEOTIDE SEQUENCE</scope>
    <source>
        <strain evidence="1">MST-FP2251</strain>
    </source>
</reference>
<organism evidence="1 2">
    <name type="scientific">Aspergillus nanangensis</name>
    <dbReference type="NCBI Taxonomy" id="2582783"/>
    <lineage>
        <taxon>Eukaryota</taxon>
        <taxon>Fungi</taxon>
        <taxon>Dikarya</taxon>
        <taxon>Ascomycota</taxon>
        <taxon>Pezizomycotina</taxon>
        <taxon>Eurotiomycetes</taxon>
        <taxon>Eurotiomycetidae</taxon>
        <taxon>Eurotiales</taxon>
        <taxon>Aspergillaceae</taxon>
        <taxon>Aspergillus</taxon>
        <taxon>Aspergillus subgen. Circumdati</taxon>
    </lineage>
</organism>
<evidence type="ECO:0000313" key="2">
    <source>
        <dbReference type="Proteomes" id="UP001194746"/>
    </source>
</evidence>
<comment type="caution">
    <text evidence="1">The sequence shown here is derived from an EMBL/GenBank/DDBJ whole genome shotgun (WGS) entry which is preliminary data.</text>
</comment>
<proteinExistence type="predicted"/>
<accession>A0AAD4CEF3</accession>